<evidence type="ECO:0000256" key="1">
    <source>
        <dbReference type="ARBA" id="ARBA00022485"/>
    </source>
</evidence>
<dbReference type="PRINTS" id="PR00419">
    <property type="entry name" value="ADXRDTASE"/>
</dbReference>
<gene>
    <name evidence="7" type="ORF">Dace_2581</name>
</gene>
<dbReference type="Gene3D" id="3.50.50.60">
    <property type="entry name" value="FAD/NAD(P)-binding domain"/>
    <property type="match status" value="2"/>
</dbReference>
<sequence>MQSFIQTSRTEPVKSEVSERILDFGEIYTLYTAKKVALQAERCVQCGDPFCTVIGCPLNNAIPQWLQAIAEHDLEKAFRLSNETSPFPEVLGRVCPQANLCEGACTLDDGYGAITIGAIEASITDLALKEGLEIPFPGVIRDKKVAVVGSGPAGMSCAHFLLRAGIEVEMFERASKPGGLLTYGIPGFKLEKGIVERRFKMLKRAGLVLRLNCAVGEDITLQELHDQYDAVFLGTGATEGKSARLDHENSDQVFYAMDYLTQVQQRLYGQEWDARFNVAERNVIVIGGGDTAMDCVRTAIREQAKNVTCLYRRDQANMPGSVKEYRNAVEEGVEFLFNETPHAIVVDDNGKIIGVDAVRTELGEPGEDGRQRVREIDGSEHCVAADIIILALGFDVAENDALETLGVKANQWHEIQTDAESGQTGNGKIFAGGDCCRGADLVVTAAADGRKAAMAIMEQLLGK</sequence>
<dbReference type="Gene3D" id="1.10.1060.10">
    <property type="entry name" value="Alpha-helical ferredoxin"/>
    <property type="match status" value="1"/>
</dbReference>
<evidence type="ECO:0000256" key="2">
    <source>
        <dbReference type="ARBA" id="ARBA00022723"/>
    </source>
</evidence>
<comment type="caution">
    <text evidence="7">The sequence shown here is derived from an EMBL/GenBank/DDBJ whole genome shotgun (WGS) entry which is preliminary data.</text>
</comment>
<keyword evidence="2" id="KW-0479">Metal-binding</keyword>
<keyword evidence="3" id="KW-0560">Oxidoreductase</keyword>
<dbReference type="SUPFAM" id="SSF46548">
    <property type="entry name" value="alpha-helical ferredoxin"/>
    <property type="match status" value="1"/>
</dbReference>
<organism evidence="7 8">
    <name type="scientific">Desulfuromonas acetoxidans (strain DSM 684 / 11070)</name>
    <dbReference type="NCBI Taxonomy" id="281689"/>
    <lineage>
        <taxon>Bacteria</taxon>
        <taxon>Pseudomonadati</taxon>
        <taxon>Thermodesulfobacteriota</taxon>
        <taxon>Desulfuromonadia</taxon>
        <taxon>Desulfuromonadales</taxon>
        <taxon>Desulfuromonadaceae</taxon>
        <taxon>Desulfuromonas</taxon>
    </lineage>
</organism>
<keyword evidence="4" id="KW-0408">Iron</keyword>
<evidence type="ECO:0000313" key="7">
    <source>
        <dbReference type="EMBL" id="EAT16486.1"/>
    </source>
</evidence>
<dbReference type="PROSITE" id="PS51379">
    <property type="entry name" value="4FE4S_FER_2"/>
    <property type="match status" value="1"/>
</dbReference>
<reference evidence="7" key="2">
    <citation type="submission" date="2006-05" db="EMBL/GenBank/DDBJ databases">
        <title>Sequencing of the draft genome and assembly of Desulfuromonas acetoxidans DSM 684.</title>
        <authorList>
            <consortium name="US DOE Joint Genome Institute (JGI-PGF)"/>
            <person name="Copeland A."/>
            <person name="Lucas S."/>
            <person name="Lapidus A."/>
            <person name="Barry K."/>
            <person name="Detter J.C."/>
            <person name="Glavina del Rio T."/>
            <person name="Hammon N."/>
            <person name="Israni S."/>
            <person name="Dalin E."/>
            <person name="Tice H."/>
            <person name="Bruce D."/>
            <person name="Pitluck S."/>
            <person name="Richardson P."/>
        </authorList>
    </citation>
    <scope>NUCLEOTIDE SEQUENCE [LARGE SCALE GENOMIC DNA]</scope>
    <source>
        <strain evidence="7">DSM 684</strain>
    </source>
</reference>
<dbReference type="InterPro" id="IPR036188">
    <property type="entry name" value="FAD/NAD-bd_sf"/>
</dbReference>
<evidence type="ECO:0000256" key="5">
    <source>
        <dbReference type="ARBA" id="ARBA00023014"/>
    </source>
</evidence>
<dbReference type="InterPro" id="IPR017896">
    <property type="entry name" value="4Fe4S_Fe-S-bd"/>
</dbReference>
<dbReference type="Pfam" id="PF07992">
    <property type="entry name" value="Pyr_redox_2"/>
    <property type="match status" value="1"/>
</dbReference>
<protein>
    <submittedName>
        <fullName evidence="7">Glutamate synthase, small subunit</fullName>
    </submittedName>
</protein>
<evidence type="ECO:0000256" key="3">
    <source>
        <dbReference type="ARBA" id="ARBA00023002"/>
    </source>
</evidence>
<evidence type="ECO:0000259" key="6">
    <source>
        <dbReference type="PROSITE" id="PS51379"/>
    </source>
</evidence>
<dbReference type="RefSeq" id="WP_005998450.1">
    <property type="nucleotide sequence ID" value="NZ_AAEW02000004.1"/>
</dbReference>
<keyword evidence="1" id="KW-0004">4Fe-4S</keyword>
<keyword evidence="8" id="KW-1185">Reference proteome</keyword>
<dbReference type="OrthoDB" id="9803192at2"/>
<dbReference type="GO" id="GO:0046872">
    <property type="term" value="F:metal ion binding"/>
    <property type="evidence" value="ECO:0007669"/>
    <property type="project" value="UniProtKB-KW"/>
</dbReference>
<dbReference type="PANTHER" id="PTHR42783">
    <property type="entry name" value="GLUTAMATE SYNTHASE [NADPH] SMALL CHAIN"/>
    <property type="match status" value="1"/>
</dbReference>
<evidence type="ECO:0000256" key="4">
    <source>
        <dbReference type="ARBA" id="ARBA00023004"/>
    </source>
</evidence>
<reference evidence="7" key="1">
    <citation type="submission" date="2006-05" db="EMBL/GenBank/DDBJ databases">
        <title>Annotation of the draft genome assembly of Desulfuromonas acetoxidans DSM 684.</title>
        <authorList>
            <consortium name="US DOE Joint Genome Institute (JGI-ORNL)"/>
            <person name="Larimer F."/>
            <person name="Land M."/>
            <person name="Hauser L."/>
        </authorList>
    </citation>
    <scope>NUCLEOTIDE SEQUENCE [LARGE SCALE GENOMIC DNA]</scope>
    <source>
        <strain evidence="7">DSM 684</strain>
    </source>
</reference>
<dbReference type="Pfam" id="PF14691">
    <property type="entry name" value="Fer4_20"/>
    <property type="match status" value="1"/>
</dbReference>
<proteinExistence type="predicted"/>
<keyword evidence="5" id="KW-0411">Iron-sulfur</keyword>
<feature type="domain" description="4Fe-4S ferredoxin-type" evidence="6">
    <location>
        <begin position="34"/>
        <end position="68"/>
    </location>
</feature>
<dbReference type="InterPro" id="IPR028261">
    <property type="entry name" value="DPD_II"/>
</dbReference>
<accession>Q1K2F3</accession>
<dbReference type="GO" id="GO:0051539">
    <property type="term" value="F:4 iron, 4 sulfur cluster binding"/>
    <property type="evidence" value="ECO:0007669"/>
    <property type="project" value="UniProtKB-KW"/>
</dbReference>
<dbReference type="GO" id="GO:0016491">
    <property type="term" value="F:oxidoreductase activity"/>
    <property type="evidence" value="ECO:0007669"/>
    <property type="project" value="UniProtKB-KW"/>
</dbReference>
<dbReference type="InterPro" id="IPR023753">
    <property type="entry name" value="FAD/NAD-binding_dom"/>
</dbReference>
<dbReference type="SUPFAM" id="SSF51971">
    <property type="entry name" value="Nucleotide-binding domain"/>
    <property type="match status" value="2"/>
</dbReference>
<dbReference type="PANTHER" id="PTHR42783:SF3">
    <property type="entry name" value="GLUTAMATE SYNTHASE [NADPH] SMALL CHAIN-RELATED"/>
    <property type="match status" value="1"/>
</dbReference>
<evidence type="ECO:0000313" key="8">
    <source>
        <dbReference type="Proteomes" id="UP000005695"/>
    </source>
</evidence>
<dbReference type="Proteomes" id="UP000005695">
    <property type="component" value="Unassembled WGS sequence"/>
</dbReference>
<dbReference type="InterPro" id="IPR009051">
    <property type="entry name" value="Helical_ferredxn"/>
</dbReference>
<dbReference type="InterPro" id="IPR006006">
    <property type="entry name" value="GltD-like"/>
</dbReference>
<dbReference type="EMBL" id="AAEW02000004">
    <property type="protein sequence ID" value="EAT16486.1"/>
    <property type="molecule type" value="Genomic_DNA"/>
</dbReference>
<dbReference type="AlphaFoldDB" id="Q1K2F3"/>
<dbReference type="NCBIfam" id="TIGR01318">
    <property type="entry name" value="gltD_gamma_fam"/>
    <property type="match status" value="1"/>
</dbReference>
<name>Q1K2F3_DESA6</name>